<evidence type="ECO:0000256" key="1">
    <source>
        <dbReference type="SAM" id="Phobius"/>
    </source>
</evidence>
<accession>A0A2G3NS03</accession>
<feature type="domain" description="Streptococcal pilin isopeptide linkage" evidence="3">
    <location>
        <begin position="33"/>
        <end position="146"/>
    </location>
</feature>
<proteinExistence type="predicted"/>
<dbReference type="Gene3D" id="2.60.40.3050">
    <property type="match status" value="1"/>
</dbReference>
<feature type="signal peptide" evidence="2">
    <location>
        <begin position="1"/>
        <end position="22"/>
    </location>
</feature>
<keyword evidence="1" id="KW-0812">Transmembrane</keyword>
<feature type="chain" id="PRO_5013516600" description="Streptococcal pilin isopeptide linkage domain-containing protein" evidence="2">
    <location>
        <begin position="23"/>
        <end position="207"/>
    </location>
</feature>
<dbReference type="Pfam" id="PF12892">
    <property type="entry name" value="FctA"/>
    <property type="match status" value="1"/>
</dbReference>
<name>A0A2G3NS03_STRMC</name>
<comment type="caution">
    <text evidence="4">The sequence shown here is derived from an EMBL/GenBank/DDBJ whole genome shotgun (WGS) entry which is preliminary data.</text>
</comment>
<dbReference type="AlphaFoldDB" id="A0A2G3NS03"/>
<evidence type="ECO:0000256" key="2">
    <source>
        <dbReference type="SAM" id="SignalP"/>
    </source>
</evidence>
<evidence type="ECO:0000259" key="3">
    <source>
        <dbReference type="Pfam" id="PF12892"/>
    </source>
</evidence>
<keyword evidence="1" id="KW-1133">Transmembrane helix</keyword>
<keyword evidence="2" id="KW-0732">Signal</keyword>
<dbReference type="EMBL" id="PEBM01000064">
    <property type="protein sequence ID" value="PHV55576.1"/>
    <property type="molecule type" value="Genomic_DNA"/>
</dbReference>
<dbReference type="InterPro" id="IPR038174">
    <property type="entry name" value="Strep_pil_link_sf"/>
</dbReference>
<protein>
    <recommendedName>
        <fullName evidence="3">Streptococcal pilin isopeptide linkage domain-containing protein</fullName>
    </recommendedName>
</protein>
<dbReference type="NCBIfam" id="TIGR01167">
    <property type="entry name" value="LPXTG_anchor"/>
    <property type="match status" value="1"/>
</dbReference>
<gene>
    <name evidence="5" type="ORF">CS009_10455</name>
    <name evidence="4" type="ORF">CS010_10345</name>
</gene>
<organism evidence="4 7">
    <name type="scientific">Streptococcus macedonicus</name>
    <name type="common">Streptococcus gallolyticus macedonicus</name>
    <dbReference type="NCBI Taxonomy" id="59310"/>
    <lineage>
        <taxon>Bacteria</taxon>
        <taxon>Bacillati</taxon>
        <taxon>Bacillota</taxon>
        <taxon>Bacilli</taxon>
        <taxon>Lactobacillales</taxon>
        <taxon>Streptococcaceae</taxon>
        <taxon>Streptococcus</taxon>
    </lineage>
</organism>
<evidence type="ECO:0000313" key="7">
    <source>
        <dbReference type="Proteomes" id="UP000222913"/>
    </source>
</evidence>
<dbReference type="InterPro" id="IPR022464">
    <property type="entry name" value="Strep_pil_isopept_link"/>
</dbReference>
<evidence type="ECO:0000313" key="5">
    <source>
        <dbReference type="EMBL" id="PHV55732.1"/>
    </source>
</evidence>
<dbReference type="EMBL" id="PEBN01000059">
    <property type="protein sequence ID" value="PHV55732.1"/>
    <property type="molecule type" value="Genomic_DNA"/>
</dbReference>
<sequence>MKRWGLLVVSCFLMFLPHIVSAQEQQATLSLTVTNTVSGNQDSTTPFTFQINGKDNAPMPETNQITINGSGKSSFGRMIYDNVGTYYYTVQRLNNGLQDYSDDTSIYTVQVIVTYRLDNPDQLIATAIAYKSGEDAKEDLTFQSVYTGKITETSSSITSNIKTDSSQKGWKRLLPNTGQSKNLLTIIGFACIISVAIITIRYNRRQK</sequence>
<evidence type="ECO:0000313" key="4">
    <source>
        <dbReference type="EMBL" id="PHV55576.1"/>
    </source>
</evidence>
<feature type="transmembrane region" description="Helical" evidence="1">
    <location>
        <begin position="183"/>
        <end position="202"/>
    </location>
</feature>
<dbReference type="Proteomes" id="UP000221763">
    <property type="component" value="Unassembled WGS sequence"/>
</dbReference>
<reference evidence="6 7" key="1">
    <citation type="submission" date="2017-10" db="EMBL/GenBank/DDBJ databases">
        <title>Whole-genome sequence of three Streptococcus macedonicus strains isolated from Italian cheeses of the Veneto region.</title>
        <authorList>
            <person name="Treu L."/>
            <person name="De Diego-Diaz B."/>
            <person name="Papadimitriou K."/>
            <person name="Tsakalidou E."/>
            <person name="Corich V."/>
            <person name="Giacomini A."/>
        </authorList>
    </citation>
    <scope>NUCLEOTIDE SEQUENCE [LARGE SCALE GENOMIC DNA]</scope>
    <source>
        <strain evidence="5 6">19AS</strain>
        <strain evidence="4 7">27MV</strain>
    </source>
</reference>
<dbReference type="NCBIfam" id="TIGR03786">
    <property type="entry name" value="strep_pil_rpt"/>
    <property type="match status" value="1"/>
</dbReference>
<dbReference type="Proteomes" id="UP000222913">
    <property type="component" value="Unassembled WGS sequence"/>
</dbReference>
<evidence type="ECO:0000313" key="6">
    <source>
        <dbReference type="Proteomes" id="UP000221763"/>
    </source>
</evidence>
<dbReference type="RefSeq" id="WP_099390852.1">
    <property type="nucleotide sequence ID" value="NZ_PEBM01000064.1"/>
</dbReference>
<keyword evidence="1" id="KW-0472">Membrane</keyword>